<keyword evidence="1" id="KW-0547">Nucleotide-binding</keyword>
<evidence type="ECO:0000313" key="1">
    <source>
        <dbReference type="EMBL" id="GFR31225.1"/>
    </source>
</evidence>
<protein>
    <submittedName>
        <fullName evidence="1">SF3 helicase domain-containing protein</fullName>
    </submittedName>
</protein>
<sequence length="122" mass="14273">MDVHENLNAMTTMTDLRSAVRQFLKSTKNNTTPETDLILKIEEEFSEYRRRSDFQLGQYTSILDQMSDTLTLENRSLQEEEEEGNQKFPFRSRVKDLEIQGNSCGVLRNVIIRNLRKIGNEN</sequence>
<keyword evidence="1" id="KW-0378">Hydrolase</keyword>
<proteinExistence type="predicted"/>
<keyword evidence="1" id="KW-0067">ATP-binding</keyword>
<name>A0A8X6M2V9_TRICU</name>
<dbReference type="GO" id="GO:0004386">
    <property type="term" value="F:helicase activity"/>
    <property type="evidence" value="ECO:0007669"/>
    <property type="project" value="UniProtKB-KW"/>
</dbReference>
<reference evidence="1" key="1">
    <citation type="submission" date="2020-07" db="EMBL/GenBank/DDBJ databases">
        <title>Multicomponent nature underlies the extraordinary mechanical properties of spider dragline silk.</title>
        <authorList>
            <person name="Kono N."/>
            <person name="Nakamura H."/>
            <person name="Mori M."/>
            <person name="Yoshida Y."/>
            <person name="Ohtoshi R."/>
            <person name="Malay A.D."/>
            <person name="Moran D.A.P."/>
            <person name="Tomita M."/>
            <person name="Numata K."/>
            <person name="Arakawa K."/>
        </authorList>
    </citation>
    <scope>NUCLEOTIDE SEQUENCE</scope>
</reference>
<evidence type="ECO:0000313" key="2">
    <source>
        <dbReference type="Proteomes" id="UP000887116"/>
    </source>
</evidence>
<dbReference type="AlphaFoldDB" id="A0A8X6M2V9"/>
<comment type="caution">
    <text evidence="1">The sequence shown here is derived from an EMBL/GenBank/DDBJ whole genome shotgun (WGS) entry which is preliminary data.</text>
</comment>
<dbReference type="EMBL" id="BMAO01019549">
    <property type="protein sequence ID" value="GFR31225.1"/>
    <property type="molecule type" value="Genomic_DNA"/>
</dbReference>
<accession>A0A8X6M2V9</accession>
<keyword evidence="2" id="KW-1185">Reference proteome</keyword>
<dbReference type="Proteomes" id="UP000887116">
    <property type="component" value="Unassembled WGS sequence"/>
</dbReference>
<organism evidence="1 2">
    <name type="scientific">Trichonephila clavata</name>
    <name type="common">Joro spider</name>
    <name type="synonym">Nephila clavata</name>
    <dbReference type="NCBI Taxonomy" id="2740835"/>
    <lineage>
        <taxon>Eukaryota</taxon>
        <taxon>Metazoa</taxon>
        <taxon>Ecdysozoa</taxon>
        <taxon>Arthropoda</taxon>
        <taxon>Chelicerata</taxon>
        <taxon>Arachnida</taxon>
        <taxon>Araneae</taxon>
        <taxon>Araneomorphae</taxon>
        <taxon>Entelegynae</taxon>
        <taxon>Araneoidea</taxon>
        <taxon>Nephilidae</taxon>
        <taxon>Trichonephila</taxon>
    </lineage>
</organism>
<gene>
    <name evidence="1" type="primary">AVEN_261776_1</name>
    <name evidence="1" type="ORF">TNCT_319221</name>
</gene>
<keyword evidence="1" id="KW-0347">Helicase</keyword>